<evidence type="ECO:0000313" key="3">
    <source>
        <dbReference type="EMBL" id="ALP73392.1"/>
    </source>
</evidence>
<protein>
    <submittedName>
        <fullName evidence="3">27.3 kDa rubber elongation factor</fullName>
    </submittedName>
    <submittedName>
        <fullName evidence="4">Rubber elongation factor 258</fullName>
    </submittedName>
</protein>
<reference evidence="4" key="3">
    <citation type="submission" date="2015-04" db="EMBL/GenBank/DDBJ databases">
        <title>Molecular Cloning and Characterization of Rubber Biosynthetic Gene SRPP and REF from Hevea brasiliensis.</title>
        <authorList>
            <person name="Wang X."/>
            <person name="Tong Z."/>
        </authorList>
    </citation>
    <scope>NUCLEOTIDE SEQUENCE</scope>
</reference>
<evidence type="ECO:0000256" key="2">
    <source>
        <dbReference type="SAM" id="Coils"/>
    </source>
</evidence>
<evidence type="ECO:0000256" key="1">
    <source>
        <dbReference type="ARBA" id="ARBA00009737"/>
    </source>
</evidence>
<reference evidence="3" key="2">
    <citation type="journal article" date="2013" name="Zhi Wu Sheng Li Xue Bao (2011)">
        <title>Effects of Different Solutions on Extraction and Separation of Rubber Particle Proteins of Hevea brasiliensis Muell. Arg.</title>
        <authorList>
            <person name="Dai L."/>
            <person name="Li Y."/>
            <person name="Kang G."/>
            <person name="Nie Z."/>
            <person name="Duan C."/>
            <person name="Zeng R."/>
        </authorList>
    </citation>
    <scope>NUCLEOTIDE SEQUENCE</scope>
</reference>
<keyword evidence="2" id="KW-0175">Coiled coil</keyword>
<organism evidence="3">
    <name type="scientific">Hevea brasiliensis</name>
    <name type="common">Para rubber tree</name>
    <name type="synonym">Siphonia brasiliensis</name>
    <dbReference type="NCBI Taxonomy" id="3981"/>
    <lineage>
        <taxon>Eukaryota</taxon>
        <taxon>Viridiplantae</taxon>
        <taxon>Streptophyta</taxon>
        <taxon>Embryophyta</taxon>
        <taxon>Tracheophyta</taxon>
        <taxon>Spermatophyta</taxon>
        <taxon>Magnoliopsida</taxon>
        <taxon>eudicotyledons</taxon>
        <taxon>Gunneridae</taxon>
        <taxon>Pentapetalae</taxon>
        <taxon>rosids</taxon>
        <taxon>fabids</taxon>
        <taxon>Malpighiales</taxon>
        <taxon>Euphorbiaceae</taxon>
        <taxon>Crotonoideae</taxon>
        <taxon>Micrandreae</taxon>
        <taxon>Hevea</taxon>
    </lineage>
</organism>
<reference evidence="3" key="1">
    <citation type="journal article" date="2012" name="Zhongguo Nong Ye Ke Xue">
        <title>Rubber Particle Protein Analysis of Hevea brasiliensis by Two Dimensional 16-BAC/SDS-PAGE and Mass Spectrometry.</title>
        <authorList>
            <person name="Dai L."/>
            <person name="Li Y."/>
            <person name="Kang G."/>
            <person name="Nie Z."/>
            <person name="Duan C."/>
            <person name="Zeng R."/>
        </authorList>
    </citation>
    <scope>NUCLEOTIDE SEQUENCE</scope>
</reference>
<keyword evidence="3" id="KW-0648">Protein biosynthesis</keyword>
<reference evidence="3" key="4">
    <citation type="submission" date="2015-06" db="EMBL/GenBank/DDBJ databases">
        <authorList>
            <person name="Hoefler B.C."/>
            <person name="Straight P.D."/>
        </authorList>
    </citation>
    <scope>NUCLEOTIDE SEQUENCE</scope>
</reference>
<dbReference type="PANTHER" id="PTHR33732:SF9">
    <property type="entry name" value="REF_SRPP-LIKE PROTEIN OS05G0151300_LOC_OS05G05940"/>
    <property type="match status" value="1"/>
</dbReference>
<dbReference type="PANTHER" id="PTHR33732">
    <property type="entry name" value="REF/SRPP-LIKE PROTEIN OS05G0151300/LOC_OS05G05940"/>
    <property type="match status" value="1"/>
</dbReference>
<dbReference type="InterPro" id="IPR008802">
    <property type="entry name" value="REF"/>
</dbReference>
<gene>
    <name evidence="4" type="primary">REF258</name>
</gene>
<keyword evidence="3" id="KW-0251">Elongation factor</keyword>
<accession>A0A0S2UQ52</accession>
<feature type="coiled-coil region" evidence="2">
    <location>
        <begin position="12"/>
        <end position="39"/>
    </location>
</feature>
<evidence type="ECO:0000313" key="4">
    <source>
        <dbReference type="EMBL" id="AMO43676.1"/>
    </source>
</evidence>
<dbReference type="EMBL" id="KT184689">
    <property type="protein sequence ID" value="ALP73392.1"/>
    <property type="molecule type" value="mRNA"/>
</dbReference>
<dbReference type="EMBL" id="KR076814">
    <property type="protein sequence ID" value="AMO43676.1"/>
    <property type="molecule type" value="mRNA"/>
</dbReference>
<dbReference type="Pfam" id="PF05755">
    <property type="entry name" value="REF"/>
    <property type="match status" value="1"/>
</dbReference>
<proteinExistence type="evidence at transcript level"/>
<name>A0A0S2UQ52_HEVBR</name>
<dbReference type="AlphaFoldDB" id="A0A0S2UQ52"/>
<dbReference type="GO" id="GO:0003746">
    <property type="term" value="F:translation elongation factor activity"/>
    <property type="evidence" value="ECO:0007669"/>
    <property type="project" value="UniProtKB-KW"/>
</dbReference>
<comment type="similarity">
    <text evidence="1">Belongs to the REF/SRPP family.</text>
</comment>
<sequence>MASLLGAASNVINAASNVVEEAVKGVENAQQEVANAVSNPSNIVKDVASAATDIVEEAAKGVENVQKEVANAVSNSSNIVKDVASAATDIVEEAAKVVDNVQQGVVSAASNVVEEAAKGVGNIQEKVDDEEEDTLKYLDIVQAALVLALVSSSKLYLFVKDKSGPLKPGVDTAEVTIKSVVRPFYYRFHDVPNKVLKFADNQVDASVTLVLRYAPPVVKQVSTRAYSVARNAPRAALALVSYLPLPTNRLCKLLSEDK</sequence>